<comment type="caution">
    <text evidence="1">The sequence shown here is derived from an EMBL/GenBank/DDBJ whole genome shotgun (WGS) entry which is preliminary data.</text>
</comment>
<name>A0A919VCS0_9ACTN</name>
<sequence>MGVTDWLRKAANVAKGHAVETDEVLKDAEEFAEDRTAHKYDQQLEEGVEALERTFNDGKEGKPEQT</sequence>
<dbReference type="EMBL" id="BOOW01000022">
    <property type="protein sequence ID" value="GII93409.1"/>
    <property type="molecule type" value="Genomic_DNA"/>
</dbReference>
<dbReference type="InterPro" id="IPR028037">
    <property type="entry name" value="Antitoxin_Rv0909/MT0933"/>
</dbReference>
<organism evidence="1 2">
    <name type="scientific">Sinosporangium siamense</name>
    <dbReference type="NCBI Taxonomy" id="1367973"/>
    <lineage>
        <taxon>Bacteria</taxon>
        <taxon>Bacillati</taxon>
        <taxon>Actinomycetota</taxon>
        <taxon>Actinomycetes</taxon>
        <taxon>Streptosporangiales</taxon>
        <taxon>Streptosporangiaceae</taxon>
        <taxon>Sinosporangium</taxon>
    </lineage>
</organism>
<evidence type="ECO:0000313" key="2">
    <source>
        <dbReference type="Proteomes" id="UP000606172"/>
    </source>
</evidence>
<proteinExistence type="predicted"/>
<evidence type="ECO:0000313" key="1">
    <source>
        <dbReference type="EMBL" id="GII93409.1"/>
    </source>
</evidence>
<dbReference type="Proteomes" id="UP000606172">
    <property type="component" value="Unassembled WGS sequence"/>
</dbReference>
<accession>A0A919VCS0</accession>
<dbReference type="AlphaFoldDB" id="A0A919VCS0"/>
<dbReference type="RefSeq" id="WP_204026831.1">
    <property type="nucleotide sequence ID" value="NZ_BOOW01000022.1"/>
</dbReference>
<protein>
    <recommendedName>
        <fullName evidence="3">MT0933-like antitoxin protein</fullName>
    </recommendedName>
</protein>
<keyword evidence="2" id="KW-1185">Reference proteome</keyword>
<evidence type="ECO:0008006" key="3">
    <source>
        <dbReference type="Google" id="ProtNLM"/>
    </source>
</evidence>
<reference evidence="1" key="1">
    <citation type="submission" date="2021-01" db="EMBL/GenBank/DDBJ databases">
        <title>Whole genome shotgun sequence of Sinosporangium siamense NBRC 109515.</title>
        <authorList>
            <person name="Komaki H."/>
            <person name="Tamura T."/>
        </authorList>
    </citation>
    <scope>NUCLEOTIDE SEQUENCE</scope>
    <source>
        <strain evidence="1">NBRC 109515</strain>
    </source>
</reference>
<dbReference type="Pfam" id="PF14013">
    <property type="entry name" value="MT0933_antitox"/>
    <property type="match status" value="1"/>
</dbReference>
<gene>
    <name evidence="1" type="ORF">Ssi02_36400</name>
</gene>